<dbReference type="Proteomes" id="UP000735302">
    <property type="component" value="Unassembled WGS sequence"/>
</dbReference>
<name>A0AAV4DXW7_9GAST</name>
<dbReference type="SUPFAM" id="SSF49899">
    <property type="entry name" value="Concanavalin A-like lectins/glucanases"/>
    <property type="match status" value="1"/>
</dbReference>
<evidence type="ECO:0000256" key="1">
    <source>
        <dbReference type="ARBA" id="ARBA00022734"/>
    </source>
</evidence>
<dbReference type="InterPro" id="IPR044156">
    <property type="entry name" value="Galectin-like"/>
</dbReference>
<evidence type="ECO:0000313" key="4">
    <source>
        <dbReference type="EMBL" id="GFO49187.1"/>
    </source>
</evidence>
<dbReference type="PANTHER" id="PTHR11346">
    <property type="entry name" value="GALECTIN"/>
    <property type="match status" value="1"/>
</dbReference>
<dbReference type="InterPro" id="IPR001079">
    <property type="entry name" value="Galectin_CRD"/>
</dbReference>
<sequence length="260" mass="29417">MYKHVPIQLAEEGMVDRHLVTALIKARRAGTKRLPINLSTHARYSSYQREHTKRHYRKEPQCARACLRQQGCLRFIFTPLDTVAGPGICSWCPAYSIRGDTFTSIHSPMKIWTLVSNYLLSPPADLSLAIPGALYAGRSLIVRGTVPAQPPRKLWFSLIHHNGDIVFQPLAVFDEGNIKKRMKFGYRVGSQWHSTLLAKGIFPFSAGQDFEIFVLVTTEGFITYINGMFITTMNSKEQMAGEINYITFGEDPVEFKVAIY</sequence>
<dbReference type="Gene3D" id="2.60.120.200">
    <property type="match status" value="1"/>
</dbReference>
<protein>
    <recommendedName>
        <fullName evidence="2">Galectin</fullName>
    </recommendedName>
</protein>
<proteinExistence type="predicted"/>
<evidence type="ECO:0000259" key="3">
    <source>
        <dbReference type="PROSITE" id="PS51304"/>
    </source>
</evidence>
<dbReference type="PANTHER" id="PTHR11346:SF147">
    <property type="entry name" value="GALECTIN"/>
    <property type="match status" value="1"/>
</dbReference>
<reference evidence="4 5" key="1">
    <citation type="journal article" date="2021" name="Elife">
        <title>Chloroplast acquisition without the gene transfer in kleptoplastic sea slugs, Plakobranchus ocellatus.</title>
        <authorList>
            <person name="Maeda T."/>
            <person name="Takahashi S."/>
            <person name="Yoshida T."/>
            <person name="Shimamura S."/>
            <person name="Takaki Y."/>
            <person name="Nagai Y."/>
            <person name="Toyoda A."/>
            <person name="Suzuki Y."/>
            <person name="Arimoto A."/>
            <person name="Ishii H."/>
            <person name="Satoh N."/>
            <person name="Nishiyama T."/>
            <person name="Hasebe M."/>
            <person name="Maruyama T."/>
            <person name="Minagawa J."/>
            <person name="Obokata J."/>
            <person name="Shigenobu S."/>
        </authorList>
    </citation>
    <scope>NUCLEOTIDE SEQUENCE [LARGE SCALE GENOMIC DNA]</scope>
</reference>
<feature type="domain" description="Galectin" evidence="3">
    <location>
        <begin position="126"/>
        <end position="260"/>
    </location>
</feature>
<comment type="caution">
    <text evidence="4">The sequence shown here is derived from an EMBL/GenBank/DDBJ whole genome shotgun (WGS) entry which is preliminary data.</text>
</comment>
<evidence type="ECO:0000256" key="2">
    <source>
        <dbReference type="RuleBase" id="RU102079"/>
    </source>
</evidence>
<dbReference type="InterPro" id="IPR013320">
    <property type="entry name" value="ConA-like_dom_sf"/>
</dbReference>
<gene>
    <name evidence="4" type="ORF">PoB_007569200</name>
</gene>
<keyword evidence="5" id="KW-1185">Reference proteome</keyword>
<dbReference type="Pfam" id="PF00337">
    <property type="entry name" value="Gal-bind_lectin"/>
    <property type="match status" value="1"/>
</dbReference>
<dbReference type="SMART" id="SM00908">
    <property type="entry name" value="Gal-bind_lectin"/>
    <property type="match status" value="1"/>
</dbReference>
<evidence type="ECO:0000313" key="5">
    <source>
        <dbReference type="Proteomes" id="UP000735302"/>
    </source>
</evidence>
<dbReference type="EMBL" id="BLXT01008461">
    <property type="protein sequence ID" value="GFO49187.1"/>
    <property type="molecule type" value="Genomic_DNA"/>
</dbReference>
<dbReference type="PROSITE" id="PS51304">
    <property type="entry name" value="GALECTIN"/>
    <property type="match status" value="1"/>
</dbReference>
<dbReference type="GO" id="GO:0030246">
    <property type="term" value="F:carbohydrate binding"/>
    <property type="evidence" value="ECO:0007669"/>
    <property type="project" value="UniProtKB-UniRule"/>
</dbReference>
<accession>A0AAV4DXW7</accession>
<organism evidence="4 5">
    <name type="scientific">Plakobranchus ocellatus</name>
    <dbReference type="NCBI Taxonomy" id="259542"/>
    <lineage>
        <taxon>Eukaryota</taxon>
        <taxon>Metazoa</taxon>
        <taxon>Spiralia</taxon>
        <taxon>Lophotrochozoa</taxon>
        <taxon>Mollusca</taxon>
        <taxon>Gastropoda</taxon>
        <taxon>Heterobranchia</taxon>
        <taxon>Euthyneura</taxon>
        <taxon>Panpulmonata</taxon>
        <taxon>Sacoglossa</taxon>
        <taxon>Placobranchoidea</taxon>
        <taxon>Plakobranchidae</taxon>
        <taxon>Plakobranchus</taxon>
    </lineage>
</organism>
<dbReference type="AlphaFoldDB" id="A0AAV4DXW7"/>
<keyword evidence="1 2" id="KW-0430">Lectin</keyword>